<dbReference type="GO" id="GO:0004144">
    <property type="term" value="F:diacylglycerol O-acyltransferase activity"/>
    <property type="evidence" value="ECO:0007669"/>
    <property type="project" value="UniProtKB-EC"/>
</dbReference>
<dbReference type="GO" id="GO:0051701">
    <property type="term" value="P:biological process involved in interaction with host"/>
    <property type="evidence" value="ECO:0007669"/>
    <property type="project" value="TreeGrafter"/>
</dbReference>
<dbReference type="EC" id="2.3.1.20" evidence="4"/>
<keyword evidence="8" id="KW-0443">Lipid metabolism</keyword>
<evidence type="ECO:0000256" key="10">
    <source>
        <dbReference type="ARBA" id="ARBA00048109"/>
    </source>
</evidence>
<evidence type="ECO:0000256" key="9">
    <source>
        <dbReference type="ARBA" id="ARBA00023315"/>
    </source>
</evidence>
<protein>
    <recommendedName>
        <fullName evidence="4">diacylglycerol O-acyltransferase</fullName>
        <ecNumber evidence="4">2.3.1.20</ecNumber>
    </recommendedName>
</protein>
<evidence type="ECO:0000256" key="2">
    <source>
        <dbReference type="ARBA" id="ARBA00005189"/>
    </source>
</evidence>
<dbReference type="Proteomes" id="UP000324701">
    <property type="component" value="Unassembled WGS sequence"/>
</dbReference>
<keyword evidence="7" id="KW-0319">Glycerol metabolism</keyword>
<dbReference type="SUPFAM" id="SSF52777">
    <property type="entry name" value="CoA-dependent acyltransferases"/>
    <property type="match status" value="1"/>
</dbReference>
<sequence length="451" mass="49787">MVQLTTLDTGFLKAHDPYRQASLAIGAVAVVNGAAPNFDHLKEVVAERIQSIPRHAQVLRGQWIDHPERDLAKHLRRVALPRPGGDSELCQAIANALQRPLDFNRPLWECWIIEGLEGNRWAILLKIHHCMADGIPAAQLLTKLCDEADEAGTEAFTAFTDHVAVKPVSRSPRHNRSQTDPLWRLPAAVTTTVVKAAARAVTWPVSWSSPHAPPTTKQRYGTVRIPLTDVDRICRKFDVTIDDVALAAISEGFRTVLLRRGEQPRADSLRTREPTASSISTLLPYLPVEHDDPIRRLRIVHQQLQQPQPSGRDRPAGLSARCAKAIHALIRLPQRSIVTLTTHASGPRHRLRLMGQTMEQVLPIPPTALPHSTGVAVLTYGDELVFGITVDDDAAHTMAQLATGIERGAAHLTALSHDSVVLFGRDRKRSYRSRTGGGHGRAYPPPAWARR</sequence>
<keyword evidence="9" id="KW-0012">Acyltransferase</keyword>
<name>A0A5B1BMV6_MYCSI</name>
<comment type="pathway">
    <text evidence="1">Glycerolipid metabolism; triacylglycerol biosynthesis.</text>
</comment>
<dbReference type="InterPro" id="IPR023213">
    <property type="entry name" value="CAT-like_dom_sf"/>
</dbReference>
<feature type="region of interest" description="Disordered" evidence="11">
    <location>
        <begin position="430"/>
        <end position="451"/>
    </location>
</feature>
<feature type="domain" description="O-acyltransferase WSD1 C-terminal" evidence="13">
    <location>
        <begin position="279"/>
        <end position="407"/>
    </location>
</feature>
<accession>A0A5B1BMV6</accession>
<keyword evidence="15" id="KW-1185">Reference proteome</keyword>
<comment type="similarity">
    <text evidence="3">Belongs to the long-chain O-acyltransferase family.</text>
</comment>
<comment type="caution">
    <text evidence="14">The sequence shown here is derived from an EMBL/GenBank/DDBJ whole genome shotgun (WGS) entry which is preliminary data.</text>
</comment>
<comment type="catalytic activity">
    <reaction evidence="10">
        <text>an acyl-CoA + a 1,2-diacyl-sn-glycerol = a triacyl-sn-glycerol + CoA</text>
        <dbReference type="Rhea" id="RHEA:10868"/>
        <dbReference type="ChEBI" id="CHEBI:17815"/>
        <dbReference type="ChEBI" id="CHEBI:57287"/>
        <dbReference type="ChEBI" id="CHEBI:58342"/>
        <dbReference type="ChEBI" id="CHEBI:64615"/>
        <dbReference type="EC" id="2.3.1.20"/>
    </reaction>
</comment>
<evidence type="ECO:0000259" key="13">
    <source>
        <dbReference type="Pfam" id="PF06974"/>
    </source>
</evidence>
<keyword evidence="6" id="KW-0808">Transferase</keyword>
<dbReference type="InterPro" id="IPR009721">
    <property type="entry name" value="O-acyltransferase_WSD1_C"/>
</dbReference>
<dbReference type="UniPathway" id="UPA00282"/>
<evidence type="ECO:0000256" key="5">
    <source>
        <dbReference type="ARBA" id="ARBA00022516"/>
    </source>
</evidence>
<dbReference type="PANTHER" id="PTHR31650">
    <property type="entry name" value="O-ACYLTRANSFERASE (WSD1-LIKE) FAMILY PROTEIN"/>
    <property type="match status" value="1"/>
</dbReference>
<evidence type="ECO:0000259" key="12">
    <source>
        <dbReference type="Pfam" id="PF03007"/>
    </source>
</evidence>
<dbReference type="InterPro" id="IPR045034">
    <property type="entry name" value="O-acyltransferase_WSD1-like"/>
</dbReference>
<evidence type="ECO:0000256" key="7">
    <source>
        <dbReference type="ARBA" id="ARBA00022798"/>
    </source>
</evidence>
<evidence type="ECO:0000256" key="4">
    <source>
        <dbReference type="ARBA" id="ARBA00013244"/>
    </source>
</evidence>
<dbReference type="EMBL" id="VTZN01000076">
    <property type="protein sequence ID" value="KAA1249726.1"/>
    <property type="molecule type" value="Genomic_DNA"/>
</dbReference>
<evidence type="ECO:0000256" key="3">
    <source>
        <dbReference type="ARBA" id="ARBA00009587"/>
    </source>
</evidence>
<dbReference type="InterPro" id="IPR004255">
    <property type="entry name" value="O-acyltransferase_WSD1_N"/>
</dbReference>
<evidence type="ECO:0000313" key="15">
    <source>
        <dbReference type="Proteomes" id="UP000324701"/>
    </source>
</evidence>
<dbReference type="RefSeq" id="WP_149654445.1">
    <property type="nucleotide sequence ID" value="NZ_VTZN01000076.1"/>
</dbReference>
<gene>
    <name evidence="14" type="ORF">F0Q45_13605</name>
</gene>
<dbReference type="GO" id="GO:0019432">
    <property type="term" value="P:triglyceride biosynthetic process"/>
    <property type="evidence" value="ECO:0007669"/>
    <property type="project" value="UniProtKB-UniPathway"/>
</dbReference>
<evidence type="ECO:0000256" key="8">
    <source>
        <dbReference type="ARBA" id="ARBA00023098"/>
    </source>
</evidence>
<proteinExistence type="inferred from homology"/>
<comment type="pathway">
    <text evidence="2">Lipid metabolism.</text>
</comment>
<dbReference type="OrthoDB" id="9810950at2"/>
<keyword evidence="5" id="KW-0444">Lipid biosynthesis</keyword>
<evidence type="ECO:0000256" key="6">
    <source>
        <dbReference type="ARBA" id="ARBA00022679"/>
    </source>
</evidence>
<evidence type="ECO:0000256" key="1">
    <source>
        <dbReference type="ARBA" id="ARBA00004771"/>
    </source>
</evidence>
<dbReference type="Pfam" id="PF03007">
    <property type="entry name" value="WS_DGAT_cat"/>
    <property type="match status" value="1"/>
</dbReference>
<reference evidence="14 15" key="1">
    <citation type="submission" date="2019-09" db="EMBL/GenBank/DDBJ databases">
        <title>Report of infection by Mycobacterium simiae a patient suffering from pulmonary tuberculosis.</title>
        <authorList>
            <person name="Mohanty P.S."/>
            <person name="Bansal A.K."/>
            <person name="Singh H."/>
            <person name="Sharma S."/>
            <person name="Patil S.A."/>
            <person name="Upadhaya P."/>
            <person name="Singh P.K."/>
            <person name="Kumar D."/>
            <person name="Kumar S."/>
            <person name="Singh R.K."/>
            <person name="Chaudhary B."/>
        </authorList>
    </citation>
    <scope>NUCLEOTIDE SEQUENCE [LARGE SCALE GENOMIC DNA]</scope>
    <source>
        <strain evidence="14 15">JAL-560-SIM</strain>
    </source>
</reference>
<dbReference type="GO" id="GO:0071731">
    <property type="term" value="P:response to nitric oxide"/>
    <property type="evidence" value="ECO:0007669"/>
    <property type="project" value="TreeGrafter"/>
</dbReference>
<dbReference type="Gene3D" id="3.30.559.10">
    <property type="entry name" value="Chloramphenicol acetyltransferase-like domain"/>
    <property type="match status" value="1"/>
</dbReference>
<dbReference type="GO" id="GO:0006071">
    <property type="term" value="P:glycerol metabolic process"/>
    <property type="evidence" value="ECO:0007669"/>
    <property type="project" value="UniProtKB-KW"/>
</dbReference>
<evidence type="ECO:0000313" key="14">
    <source>
        <dbReference type="EMBL" id="KAA1249726.1"/>
    </source>
</evidence>
<evidence type="ECO:0000256" key="11">
    <source>
        <dbReference type="SAM" id="MobiDB-lite"/>
    </source>
</evidence>
<dbReference type="GO" id="GO:0005886">
    <property type="term" value="C:plasma membrane"/>
    <property type="evidence" value="ECO:0007669"/>
    <property type="project" value="TreeGrafter"/>
</dbReference>
<organism evidence="14 15">
    <name type="scientific">Mycobacterium simiae</name>
    <name type="common">Mycobacterium habana</name>
    <dbReference type="NCBI Taxonomy" id="1784"/>
    <lineage>
        <taxon>Bacteria</taxon>
        <taxon>Bacillati</taxon>
        <taxon>Actinomycetota</taxon>
        <taxon>Actinomycetes</taxon>
        <taxon>Mycobacteriales</taxon>
        <taxon>Mycobacteriaceae</taxon>
        <taxon>Mycobacterium</taxon>
        <taxon>Mycobacterium simiae complex</taxon>
    </lineage>
</organism>
<feature type="domain" description="O-acyltransferase WSD1-like N-terminal" evidence="12">
    <location>
        <begin position="33"/>
        <end position="244"/>
    </location>
</feature>
<dbReference type="AlphaFoldDB" id="A0A5B1BMV6"/>
<dbReference type="GO" id="GO:0001666">
    <property type="term" value="P:response to hypoxia"/>
    <property type="evidence" value="ECO:0007669"/>
    <property type="project" value="TreeGrafter"/>
</dbReference>
<dbReference type="Pfam" id="PF06974">
    <property type="entry name" value="WS_DGAT_C"/>
    <property type="match status" value="1"/>
</dbReference>
<dbReference type="PANTHER" id="PTHR31650:SF1">
    <property type="entry name" value="WAX ESTER SYNTHASE_DIACYLGLYCEROL ACYLTRANSFERASE 4-RELATED"/>
    <property type="match status" value="1"/>
</dbReference>